<dbReference type="KEGG" id="ehx:EMIHUDRAFT_458866"/>
<reference evidence="3" key="2">
    <citation type="submission" date="2024-10" db="UniProtKB">
        <authorList>
            <consortium name="EnsemblProtists"/>
        </authorList>
    </citation>
    <scope>IDENTIFICATION</scope>
</reference>
<dbReference type="InterPro" id="IPR000313">
    <property type="entry name" value="PWWP_dom"/>
</dbReference>
<reference evidence="4" key="1">
    <citation type="journal article" date="2013" name="Nature">
        <title>Pan genome of the phytoplankton Emiliania underpins its global distribution.</title>
        <authorList>
            <person name="Read B.A."/>
            <person name="Kegel J."/>
            <person name="Klute M.J."/>
            <person name="Kuo A."/>
            <person name="Lefebvre S.C."/>
            <person name="Maumus F."/>
            <person name="Mayer C."/>
            <person name="Miller J."/>
            <person name="Monier A."/>
            <person name="Salamov A."/>
            <person name="Young J."/>
            <person name="Aguilar M."/>
            <person name="Claverie J.M."/>
            <person name="Frickenhaus S."/>
            <person name="Gonzalez K."/>
            <person name="Herman E.K."/>
            <person name="Lin Y.C."/>
            <person name="Napier J."/>
            <person name="Ogata H."/>
            <person name="Sarno A.F."/>
            <person name="Shmutz J."/>
            <person name="Schroeder D."/>
            <person name="de Vargas C."/>
            <person name="Verret F."/>
            <person name="von Dassow P."/>
            <person name="Valentin K."/>
            <person name="Van de Peer Y."/>
            <person name="Wheeler G."/>
            <person name="Dacks J.B."/>
            <person name="Delwiche C.F."/>
            <person name="Dyhrman S.T."/>
            <person name="Glockner G."/>
            <person name="John U."/>
            <person name="Richards T."/>
            <person name="Worden A.Z."/>
            <person name="Zhang X."/>
            <person name="Grigoriev I.V."/>
            <person name="Allen A.E."/>
            <person name="Bidle K."/>
            <person name="Borodovsky M."/>
            <person name="Bowler C."/>
            <person name="Brownlee C."/>
            <person name="Cock J.M."/>
            <person name="Elias M."/>
            <person name="Gladyshev V.N."/>
            <person name="Groth M."/>
            <person name="Guda C."/>
            <person name="Hadaegh A."/>
            <person name="Iglesias-Rodriguez M.D."/>
            <person name="Jenkins J."/>
            <person name="Jones B.M."/>
            <person name="Lawson T."/>
            <person name="Leese F."/>
            <person name="Lindquist E."/>
            <person name="Lobanov A."/>
            <person name="Lomsadze A."/>
            <person name="Malik S.B."/>
            <person name="Marsh M.E."/>
            <person name="Mackinder L."/>
            <person name="Mock T."/>
            <person name="Mueller-Roeber B."/>
            <person name="Pagarete A."/>
            <person name="Parker M."/>
            <person name="Probert I."/>
            <person name="Quesneville H."/>
            <person name="Raines C."/>
            <person name="Rensing S.A."/>
            <person name="Riano-Pachon D.M."/>
            <person name="Richier S."/>
            <person name="Rokitta S."/>
            <person name="Shiraiwa Y."/>
            <person name="Soanes D.M."/>
            <person name="van der Giezen M."/>
            <person name="Wahlund T.M."/>
            <person name="Williams B."/>
            <person name="Wilson W."/>
            <person name="Wolfe G."/>
            <person name="Wurch L.L."/>
        </authorList>
    </citation>
    <scope>NUCLEOTIDE SEQUENCE</scope>
</reference>
<dbReference type="SUPFAM" id="SSF63748">
    <property type="entry name" value="Tudor/PWWP/MBT"/>
    <property type="match status" value="1"/>
</dbReference>
<dbReference type="GeneID" id="17264270"/>
<protein>
    <recommendedName>
        <fullName evidence="2">PWWP domain-containing protein</fullName>
    </recommendedName>
</protein>
<sequence length="247" mass="26439">MLVREFSFPATCCPRELMGPSVLVGNVVLVKLRGYGQWPAIVCHTSQGGPLVQASRGANTVLLRCFGDHKYVWGTPAMLTQFDPSPTALSRVKGQQLRRAYQEAASQLHVPKRSGPGEPPGPPSKQARRDGPSAGANSSGAAGELDRTEHPAESNRSSSPLHVTAALDGDSGGEGEQGPLPDVQELAGHAADLGSAMVDGTPAADDRVTEEERHREHLLFVRKIAAKLLSAIDNMLEHHNQKILNRR</sequence>
<accession>A0A0D3J5E2</accession>
<proteinExistence type="predicted"/>
<dbReference type="PROSITE" id="PS50812">
    <property type="entry name" value="PWWP"/>
    <property type="match status" value="1"/>
</dbReference>
<dbReference type="Pfam" id="PF00855">
    <property type="entry name" value="PWWP"/>
    <property type="match status" value="1"/>
</dbReference>
<dbReference type="Proteomes" id="UP000013827">
    <property type="component" value="Unassembled WGS sequence"/>
</dbReference>
<dbReference type="CDD" id="cd05162">
    <property type="entry name" value="PWWP"/>
    <property type="match status" value="1"/>
</dbReference>
<dbReference type="SMART" id="SM00293">
    <property type="entry name" value="PWWP"/>
    <property type="match status" value="1"/>
</dbReference>
<evidence type="ECO:0000259" key="2">
    <source>
        <dbReference type="PROSITE" id="PS50812"/>
    </source>
</evidence>
<dbReference type="PaxDb" id="2903-EOD18727"/>
<keyword evidence="4" id="KW-1185">Reference proteome</keyword>
<dbReference type="AlphaFoldDB" id="A0A0D3J5E2"/>
<feature type="domain" description="PWWP" evidence="2">
    <location>
        <begin position="24"/>
        <end position="73"/>
    </location>
</feature>
<evidence type="ECO:0000256" key="1">
    <source>
        <dbReference type="SAM" id="MobiDB-lite"/>
    </source>
</evidence>
<feature type="compositionally biased region" description="Low complexity" evidence="1">
    <location>
        <begin position="132"/>
        <end position="143"/>
    </location>
</feature>
<evidence type="ECO:0000313" key="3">
    <source>
        <dbReference type="EnsemblProtists" id="EOD18727"/>
    </source>
</evidence>
<name>A0A0D3J5E2_EMIH1</name>
<dbReference type="HOGENOM" id="CLU_1126247_0_0_1"/>
<evidence type="ECO:0000313" key="4">
    <source>
        <dbReference type="Proteomes" id="UP000013827"/>
    </source>
</evidence>
<feature type="region of interest" description="Disordered" evidence="1">
    <location>
        <begin position="93"/>
        <end position="182"/>
    </location>
</feature>
<feature type="compositionally biased region" description="Basic and acidic residues" evidence="1">
    <location>
        <begin position="144"/>
        <end position="153"/>
    </location>
</feature>
<dbReference type="Gene3D" id="2.30.30.140">
    <property type="match status" value="1"/>
</dbReference>
<dbReference type="EnsemblProtists" id="EOD18727">
    <property type="protein sequence ID" value="EOD18727"/>
    <property type="gene ID" value="EMIHUDRAFT_458866"/>
</dbReference>
<dbReference type="RefSeq" id="XP_005771156.1">
    <property type="nucleotide sequence ID" value="XM_005771099.1"/>
</dbReference>
<organism evidence="3 4">
    <name type="scientific">Emiliania huxleyi (strain CCMP1516)</name>
    <dbReference type="NCBI Taxonomy" id="280463"/>
    <lineage>
        <taxon>Eukaryota</taxon>
        <taxon>Haptista</taxon>
        <taxon>Haptophyta</taxon>
        <taxon>Prymnesiophyceae</taxon>
        <taxon>Isochrysidales</taxon>
        <taxon>Noelaerhabdaceae</taxon>
        <taxon>Emiliania</taxon>
    </lineage>
</organism>